<gene>
    <name evidence="1" type="ORF">KSF_050500</name>
</gene>
<dbReference type="InterPro" id="IPR012349">
    <property type="entry name" value="Split_barrel_FMN-bd"/>
</dbReference>
<dbReference type="Pfam" id="PF04075">
    <property type="entry name" value="F420H2_quin_red"/>
    <property type="match status" value="1"/>
</dbReference>
<organism evidence="1 2">
    <name type="scientific">Reticulibacter mediterranei</name>
    <dbReference type="NCBI Taxonomy" id="2778369"/>
    <lineage>
        <taxon>Bacteria</taxon>
        <taxon>Bacillati</taxon>
        <taxon>Chloroflexota</taxon>
        <taxon>Ktedonobacteria</taxon>
        <taxon>Ktedonobacterales</taxon>
        <taxon>Reticulibacteraceae</taxon>
        <taxon>Reticulibacter</taxon>
    </lineage>
</organism>
<sequence>MFPNRLRYFNKRFLNRFILKFAGYSRNSFAVVRHVGRRSGKTYETPIMVESRGKEFIIALTYGPHVDWYRNLLAAEQGSLIWQGKTYTIGKPEPMNSDVARAEFPLPQRTILRLLKVQHFIRVASSVVEPART</sequence>
<protein>
    <submittedName>
        <fullName evidence="1">Nitroreductase</fullName>
    </submittedName>
</protein>
<keyword evidence="2" id="KW-1185">Reference proteome</keyword>
<dbReference type="Gene3D" id="2.30.110.10">
    <property type="entry name" value="Electron Transport, Fmn-binding Protein, Chain A"/>
    <property type="match status" value="1"/>
</dbReference>
<dbReference type="Proteomes" id="UP000597444">
    <property type="component" value="Unassembled WGS sequence"/>
</dbReference>
<reference evidence="1" key="1">
    <citation type="submission" date="2020-10" db="EMBL/GenBank/DDBJ databases">
        <title>Taxonomic study of unclassified bacteria belonging to the class Ktedonobacteria.</title>
        <authorList>
            <person name="Yabe S."/>
            <person name="Wang C.M."/>
            <person name="Zheng Y."/>
            <person name="Sakai Y."/>
            <person name="Cavaletti L."/>
            <person name="Monciardini P."/>
            <person name="Donadio S."/>
        </authorList>
    </citation>
    <scope>NUCLEOTIDE SEQUENCE</scope>
    <source>
        <strain evidence="1">ID150040</strain>
    </source>
</reference>
<dbReference type="AlphaFoldDB" id="A0A8J3N237"/>
<dbReference type="InterPro" id="IPR004378">
    <property type="entry name" value="F420H2_quin_Rdtase"/>
</dbReference>
<dbReference type="EMBL" id="BNJK01000001">
    <property type="protein sequence ID" value="GHO95002.1"/>
    <property type="molecule type" value="Genomic_DNA"/>
</dbReference>
<evidence type="ECO:0000313" key="1">
    <source>
        <dbReference type="EMBL" id="GHO95002.1"/>
    </source>
</evidence>
<dbReference type="GO" id="GO:0016491">
    <property type="term" value="F:oxidoreductase activity"/>
    <property type="evidence" value="ECO:0007669"/>
    <property type="project" value="InterPro"/>
</dbReference>
<accession>A0A8J3N237</accession>
<dbReference type="NCBIfam" id="TIGR00026">
    <property type="entry name" value="hi_GC_TIGR00026"/>
    <property type="match status" value="1"/>
</dbReference>
<proteinExistence type="predicted"/>
<evidence type="ECO:0000313" key="2">
    <source>
        <dbReference type="Proteomes" id="UP000597444"/>
    </source>
</evidence>
<comment type="caution">
    <text evidence="1">The sequence shown here is derived from an EMBL/GenBank/DDBJ whole genome shotgun (WGS) entry which is preliminary data.</text>
</comment>
<name>A0A8J3N237_9CHLR</name>